<dbReference type="RefSeq" id="WP_189450501.1">
    <property type="nucleotide sequence ID" value="NZ_BMXY01000004.1"/>
</dbReference>
<proteinExistence type="predicted"/>
<protein>
    <submittedName>
        <fullName evidence="2">Uncharacterized protein</fullName>
    </submittedName>
</protein>
<dbReference type="EMBL" id="BMXY01000004">
    <property type="protein sequence ID" value="GGZ69759.1"/>
    <property type="molecule type" value="Genomic_DNA"/>
</dbReference>
<accession>A0ABQ3C6Z4</accession>
<evidence type="ECO:0000313" key="3">
    <source>
        <dbReference type="Proteomes" id="UP000643403"/>
    </source>
</evidence>
<name>A0ABQ3C6Z4_9GAMM</name>
<organism evidence="2 3">
    <name type="scientific">Cognatilysobacter xinjiangensis</name>
    <dbReference type="NCBI Taxonomy" id="546892"/>
    <lineage>
        <taxon>Bacteria</taxon>
        <taxon>Pseudomonadati</taxon>
        <taxon>Pseudomonadota</taxon>
        <taxon>Gammaproteobacteria</taxon>
        <taxon>Lysobacterales</taxon>
        <taxon>Lysobacteraceae</taxon>
        <taxon>Cognatilysobacter</taxon>
    </lineage>
</organism>
<keyword evidence="3" id="KW-1185">Reference proteome</keyword>
<feature type="region of interest" description="Disordered" evidence="1">
    <location>
        <begin position="78"/>
        <end position="107"/>
    </location>
</feature>
<evidence type="ECO:0000256" key="1">
    <source>
        <dbReference type="SAM" id="MobiDB-lite"/>
    </source>
</evidence>
<comment type="caution">
    <text evidence="2">The sequence shown here is derived from an EMBL/GenBank/DDBJ whole genome shotgun (WGS) entry which is preliminary data.</text>
</comment>
<dbReference type="Proteomes" id="UP000643403">
    <property type="component" value="Unassembled WGS sequence"/>
</dbReference>
<sequence>MEPSPPVHLDPATAAGEVSLRFDRWFAEHQLQLPPETRAQFVQMGVEALERWPDRSTGDVLDELISELDQRLFAIAEEQTRAGRDDREPRRGASGLGRFFRRRERPH</sequence>
<gene>
    <name evidence="2" type="ORF">GCM10008101_24970</name>
</gene>
<feature type="compositionally biased region" description="Basic and acidic residues" evidence="1">
    <location>
        <begin position="78"/>
        <end position="91"/>
    </location>
</feature>
<reference evidence="3" key="1">
    <citation type="journal article" date="2019" name="Int. J. Syst. Evol. Microbiol.">
        <title>The Global Catalogue of Microorganisms (GCM) 10K type strain sequencing project: providing services to taxonomists for standard genome sequencing and annotation.</title>
        <authorList>
            <consortium name="The Broad Institute Genomics Platform"/>
            <consortium name="The Broad Institute Genome Sequencing Center for Infectious Disease"/>
            <person name="Wu L."/>
            <person name="Ma J."/>
        </authorList>
    </citation>
    <scope>NUCLEOTIDE SEQUENCE [LARGE SCALE GENOMIC DNA]</scope>
    <source>
        <strain evidence="3">KCTC 22558</strain>
    </source>
</reference>
<evidence type="ECO:0000313" key="2">
    <source>
        <dbReference type="EMBL" id="GGZ69759.1"/>
    </source>
</evidence>